<dbReference type="Proteomes" id="UP001206925">
    <property type="component" value="Unassembled WGS sequence"/>
</dbReference>
<dbReference type="PANTHER" id="PTHR33232">
    <property type="entry name" value="PROTEIN SIEVE ELEMENT OCCLUSION B-LIKE"/>
    <property type="match status" value="1"/>
</dbReference>
<feature type="domain" description="Sieve element occlusion N-terminal" evidence="1">
    <location>
        <begin position="32"/>
        <end position="72"/>
    </location>
</feature>
<feature type="non-terminal residue" evidence="2">
    <location>
        <position position="141"/>
    </location>
</feature>
<protein>
    <recommendedName>
        <fullName evidence="1">Sieve element occlusion N-terminal domain-containing protein</fullName>
    </recommendedName>
</protein>
<reference evidence="2" key="1">
    <citation type="submission" date="2022-06" db="EMBL/GenBank/DDBJ databases">
        <title>Uncovering the hologenomic basis of an extraordinary plant invasion.</title>
        <authorList>
            <person name="Bieker V.C."/>
            <person name="Martin M.D."/>
            <person name="Gilbert T."/>
            <person name="Hodgins K."/>
            <person name="Battlay P."/>
            <person name="Petersen B."/>
            <person name="Wilson J."/>
        </authorList>
    </citation>
    <scope>NUCLEOTIDE SEQUENCE</scope>
    <source>
        <strain evidence="2">AA19_3_7</strain>
        <tissue evidence="2">Leaf</tissue>
    </source>
</reference>
<dbReference type="InterPro" id="IPR027942">
    <property type="entry name" value="SEO_N"/>
</dbReference>
<evidence type="ECO:0000313" key="2">
    <source>
        <dbReference type="EMBL" id="KAI7731247.1"/>
    </source>
</evidence>
<organism evidence="2 3">
    <name type="scientific">Ambrosia artemisiifolia</name>
    <name type="common">Common ragweed</name>
    <dbReference type="NCBI Taxonomy" id="4212"/>
    <lineage>
        <taxon>Eukaryota</taxon>
        <taxon>Viridiplantae</taxon>
        <taxon>Streptophyta</taxon>
        <taxon>Embryophyta</taxon>
        <taxon>Tracheophyta</taxon>
        <taxon>Spermatophyta</taxon>
        <taxon>Magnoliopsida</taxon>
        <taxon>eudicotyledons</taxon>
        <taxon>Gunneridae</taxon>
        <taxon>Pentapetalae</taxon>
        <taxon>asterids</taxon>
        <taxon>campanulids</taxon>
        <taxon>Asterales</taxon>
        <taxon>Asteraceae</taxon>
        <taxon>Asteroideae</taxon>
        <taxon>Heliantheae alliance</taxon>
        <taxon>Heliantheae</taxon>
        <taxon>Ambrosia</taxon>
    </lineage>
</organism>
<feature type="non-terminal residue" evidence="2">
    <location>
        <position position="1"/>
    </location>
</feature>
<sequence>QREPFLQTRTPALEVRVETIDEGLAPRLDALEYMTATSEAWELSSLAHKVDNIHEHLKELLILCMKNIDNLKILKALFCAKDASHPLLDGSSKTRVNVDVLRKKTVLLLISDLDVSHEEILVLTQIYKDSRIQQGVHYEIV</sequence>
<accession>A0AAD5G7E7</accession>
<dbReference type="GO" id="GO:0010088">
    <property type="term" value="P:phloem development"/>
    <property type="evidence" value="ECO:0007669"/>
    <property type="project" value="InterPro"/>
</dbReference>
<name>A0AAD5G7E7_AMBAR</name>
<dbReference type="InterPro" id="IPR039299">
    <property type="entry name" value="SEOA"/>
</dbReference>
<dbReference type="PANTHER" id="PTHR33232:SF12">
    <property type="entry name" value="PROTEIN SIEVE ELEMENT OCCLUSION B-LIKE"/>
    <property type="match status" value="1"/>
</dbReference>
<keyword evidence="3" id="KW-1185">Reference proteome</keyword>
<gene>
    <name evidence="2" type="ORF">M8C21_007647</name>
</gene>
<dbReference type="Pfam" id="PF14576">
    <property type="entry name" value="SEO_N"/>
    <property type="match status" value="1"/>
</dbReference>
<proteinExistence type="predicted"/>
<comment type="caution">
    <text evidence="2">The sequence shown here is derived from an EMBL/GenBank/DDBJ whole genome shotgun (WGS) entry which is preliminary data.</text>
</comment>
<dbReference type="EMBL" id="JAMZMK010010493">
    <property type="protein sequence ID" value="KAI7731247.1"/>
    <property type="molecule type" value="Genomic_DNA"/>
</dbReference>
<dbReference type="AlphaFoldDB" id="A0AAD5G7E7"/>
<evidence type="ECO:0000313" key="3">
    <source>
        <dbReference type="Proteomes" id="UP001206925"/>
    </source>
</evidence>
<evidence type="ECO:0000259" key="1">
    <source>
        <dbReference type="Pfam" id="PF14576"/>
    </source>
</evidence>